<dbReference type="OrthoDB" id="10264956at2759"/>
<comment type="subcellular location">
    <subcellularLocation>
        <location evidence="1">Nucleus</location>
    </subcellularLocation>
</comment>
<evidence type="ECO:0000256" key="5">
    <source>
        <dbReference type="ARBA" id="ARBA00022801"/>
    </source>
</evidence>
<proteinExistence type="inferred from homology"/>
<dbReference type="Pfam" id="PF11969">
    <property type="entry name" value="DcpS_C"/>
    <property type="match status" value="1"/>
</dbReference>
<dbReference type="InterPro" id="IPR036265">
    <property type="entry name" value="HIT-like_sf"/>
</dbReference>
<dbReference type="GO" id="GO:0000290">
    <property type="term" value="P:deadenylation-dependent decapping of nuclear-transcribed mRNA"/>
    <property type="evidence" value="ECO:0007669"/>
    <property type="project" value="InterPro"/>
</dbReference>
<dbReference type="PIRSF" id="PIRSF028973">
    <property type="entry name" value="Scavenger_mRNA_decap_enz"/>
    <property type="match status" value="1"/>
</dbReference>
<dbReference type="SUPFAM" id="SSF102860">
    <property type="entry name" value="mRNA decapping enzyme DcpS N-terminal domain"/>
    <property type="match status" value="1"/>
</dbReference>
<dbReference type="GO" id="GO:0000340">
    <property type="term" value="F:RNA 7-methylguanosine cap binding"/>
    <property type="evidence" value="ECO:0007669"/>
    <property type="project" value="TreeGrafter"/>
</dbReference>
<dbReference type="Pfam" id="PF05652">
    <property type="entry name" value="DcpS"/>
    <property type="match status" value="1"/>
</dbReference>
<dbReference type="GO" id="GO:0000932">
    <property type="term" value="C:P-body"/>
    <property type="evidence" value="ECO:0007669"/>
    <property type="project" value="TreeGrafter"/>
</dbReference>
<feature type="active site" description="Nucleophile" evidence="10">
    <location>
        <position position="251"/>
    </location>
</feature>
<organism evidence="12 13">
    <name type="scientific">Austropuccinia psidii MF-1</name>
    <dbReference type="NCBI Taxonomy" id="1389203"/>
    <lineage>
        <taxon>Eukaryota</taxon>
        <taxon>Fungi</taxon>
        <taxon>Dikarya</taxon>
        <taxon>Basidiomycota</taxon>
        <taxon>Pucciniomycotina</taxon>
        <taxon>Pucciniomycetes</taxon>
        <taxon>Pucciniales</taxon>
        <taxon>Sphaerophragmiaceae</taxon>
        <taxon>Austropuccinia</taxon>
    </lineage>
</organism>
<dbReference type="Proteomes" id="UP000765509">
    <property type="component" value="Unassembled WGS sequence"/>
</dbReference>
<evidence type="ECO:0000256" key="4">
    <source>
        <dbReference type="ARBA" id="ARBA00015636"/>
    </source>
</evidence>
<comment type="catalytic activity">
    <reaction evidence="9">
        <text>a 5'-end (N(7)-methyl 5'-triphosphoguanosine)-ribonucleoside in mRNA + H2O = N(7)-methyl-GMP + a 5'-end diphospho-ribonucleoside in mRNA + 2 H(+)</text>
        <dbReference type="Rhea" id="RHEA:65388"/>
        <dbReference type="Rhea" id="RHEA-COMP:17165"/>
        <dbReference type="Rhea" id="RHEA-COMP:17167"/>
        <dbReference type="ChEBI" id="CHEBI:15377"/>
        <dbReference type="ChEBI" id="CHEBI:15378"/>
        <dbReference type="ChEBI" id="CHEBI:58285"/>
        <dbReference type="ChEBI" id="CHEBI:156461"/>
        <dbReference type="ChEBI" id="CHEBI:167616"/>
        <dbReference type="EC" id="3.6.1.59"/>
    </reaction>
</comment>
<sequence>MQDSEGLLRSFKFDKVLNEDPSHHTIHLLGSVACPSFDDVVPAILVANKTHFSNDSDWLSTFTSKDSIQSVKIIGKNDIYHWSLGWLASQRPAYQENPDVKLSLIVPATELHIRKYSKQTQKIIRETPELYKSVVLPYIQSTPSTRLSWLHNILNHQTESERIIYEDPSPTNGFMIIPDLKWDQTTHSSLYLLCIVRDGSIRSLRDLRSKHLPILHAIRSKATQAIEEKYNVPTKELRLFVHYQPSYYHFHVHITHVDHIGFQGIAVGQAHLLDEIIDNLELDAENKSESSKPYFDRRTFVYGLGSHHGLFEFLWSHQDC</sequence>
<dbReference type="PANTHER" id="PTHR12978:SF0">
    <property type="entry name" value="M7GPPPX DIPHOSPHATASE"/>
    <property type="match status" value="1"/>
</dbReference>
<keyword evidence="13" id="KW-1185">Reference proteome</keyword>
<dbReference type="EMBL" id="AVOT02005708">
    <property type="protein sequence ID" value="MBW0479769.1"/>
    <property type="molecule type" value="Genomic_DNA"/>
</dbReference>
<dbReference type="Gene3D" id="3.30.200.40">
    <property type="entry name" value="Scavenger mRNA decapping enzyme, N-terminal domain"/>
    <property type="match status" value="1"/>
</dbReference>
<keyword evidence="6" id="KW-0539">Nucleus</keyword>
<dbReference type="EC" id="3.6.1.59" evidence="3"/>
<evidence type="ECO:0000256" key="3">
    <source>
        <dbReference type="ARBA" id="ARBA00012520"/>
    </source>
</evidence>
<dbReference type="InterPro" id="IPR011145">
    <property type="entry name" value="Scavenger_mRNA_decap_enz_N"/>
</dbReference>
<evidence type="ECO:0000256" key="10">
    <source>
        <dbReference type="PIRSR" id="PIRSR028973-1"/>
    </source>
</evidence>
<gene>
    <name evidence="12" type="ORF">O181_019484</name>
</gene>
<feature type="binding site" evidence="11">
    <location>
        <position position="159"/>
    </location>
    <ligand>
        <name>substrate</name>
    </ligand>
</feature>
<reference evidence="12" key="1">
    <citation type="submission" date="2021-03" db="EMBL/GenBank/DDBJ databases">
        <title>Draft genome sequence of rust myrtle Austropuccinia psidii MF-1, a brazilian biotype.</title>
        <authorList>
            <person name="Quecine M.C."/>
            <person name="Pachon D.M.R."/>
            <person name="Bonatelli M.L."/>
            <person name="Correr F.H."/>
            <person name="Franceschini L.M."/>
            <person name="Leite T.F."/>
            <person name="Margarido G.R.A."/>
            <person name="Almeida C.A."/>
            <person name="Ferrarezi J.A."/>
            <person name="Labate C.A."/>
        </authorList>
    </citation>
    <scope>NUCLEOTIDE SEQUENCE</scope>
    <source>
        <strain evidence="12">MF-1</strain>
    </source>
</reference>
<dbReference type="SUPFAM" id="SSF54197">
    <property type="entry name" value="HIT-like"/>
    <property type="match status" value="1"/>
</dbReference>
<feature type="binding site" evidence="11">
    <location>
        <begin position="242"/>
        <end position="253"/>
    </location>
    <ligand>
        <name>substrate</name>
    </ligand>
</feature>
<evidence type="ECO:0000313" key="12">
    <source>
        <dbReference type="EMBL" id="MBW0479769.1"/>
    </source>
</evidence>
<protein>
    <recommendedName>
        <fullName evidence="4">m7GpppX diphosphatase</fullName>
        <ecNumber evidence="3">3.6.1.59</ecNumber>
    </recommendedName>
    <alternativeName>
        <fullName evidence="8">Decapping scavenger enzyme</fullName>
    </alternativeName>
    <alternativeName>
        <fullName evidence="7">Scavenger mRNA-decapping enzyme DcpS</fullName>
    </alternativeName>
</protein>
<evidence type="ECO:0000256" key="11">
    <source>
        <dbReference type="PIRSR" id="PIRSR028973-2"/>
    </source>
</evidence>
<dbReference type="AlphaFoldDB" id="A0A9Q3GUS4"/>
<feature type="binding site" evidence="11">
    <location>
        <position position="179"/>
    </location>
    <ligand>
        <name>substrate</name>
    </ligand>
</feature>
<dbReference type="GO" id="GO:0005634">
    <property type="term" value="C:nucleus"/>
    <property type="evidence" value="ECO:0007669"/>
    <property type="project" value="UniProtKB-SubCell"/>
</dbReference>
<evidence type="ECO:0000313" key="13">
    <source>
        <dbReference type="Proteomes" id="UP000765509"/>
    </source>
</evidence>
<feature type="binding site" evidence="11">
    <location>
        <position position="181"/>
    </location>
    <ligand>
        <name>substrate</name>
    </ligand>
</feature>
<dbReference type="Gene3D" id="3.30.428.10">
    <property type="entry name" value="HIT-like"/>
    <property type="match status" value="1"/>
</dbReference>
<feature type="binding site" evidence="11">
    <location>
        <position position="149"/>
    </location>
    <ligand>
        <name>substrate</name>
    </ligand>
</feature>
<name>A0A9Q3GUS4_9BASI</name>
<dbReference type="PANTHER" id="PTHR12978">
    <property type="entry name" value="HISTIDINE TRIAD HIT PROTEIN MEMBER"/>
    <property type="match status" value="1"/>
</dbReference>
<comment type="similarity">
    <text evidence="2">Belongs to the HIT family.</text>
</comment>
<evidence type="ECO:0000256" key="9">
    <source>
        <dbReference type="ARBA" id="ARBA00048222"/>
    </source>
</evidence>
<dbReference type="FunFam" id="3.30.428.10:FF:000006">
    <property type="entry name" value="m7GpppX diphosphatase"/>
    <property type="match status" value="1"/>
</dbReference>
<evidence type="ECO:0000256" key="6">
    <source>
        <dbReference type="ARBA" id="ARBA00023242"/>
    </source>
</evidence>
<evidence type="ECO:0000256" key="2">
    <source>
        <dbReference type="ARBA" id="ARBA00010208"/>
    </source>
</evidence>
<dbReference type="InterPro" id="IPR008594">
    <property type="entry name" value="DcpS/DCS2"/>
</dbReference>
<accession>A0A9Q3GUS4</accession>
<keyword evidence="5" id="KW-0378">Hydrolase</keyword>
<dbReference type="GO" id="GO:0140932">
    <property type="term" value="F:5'-(N(7)-methyl 5'-triphosphoguanosine)-[mRNA] diphosphatase activity"/>
    <property type="evidence" value="ECO:0007669"/>
    <property type="project" value="UniProtKB-EC"/>
</dbReference>
<evidence type="ECO:0000256" key="8">
    <source>
        <dbReference type="ARBA" id="ARBA00030609"/>
    </source>
</evidence>
<evidence type="ECO:0000256" key="1">
    <source>
        <dbReference type="ARBA" id="ARBA00004123"/>
    </source>
</evidence>
<evidence type="ECO:0000256" key="7">
    <source>
        <dbReference type="ARBA" id="ARBA00029885"/>
    </source>
</evidence>
<comment type="caution">
    <text evidence="12">The sequence shown here is derived from an EMBL/GenBank/DDBJ whole genome shotgun (WGS) entry which is preliminary data.</text>
</comment>